<organism evidence="2 3">
    <name type="scientific">Lithospermum erythrorhizon</name>
    <name type="common">Purple gromwell</name>
    <name type="synonym">Lithospermum officinale var. erythrorhizon</name>
    <dbReference type="NCBI Taxonomy" id="34254"/>
    <lineage>
        <taxon>Eukaryota</taxon>
        <taxon>Viridiplantae</taxon>
        <taxon>Streptophyta</taxon>
        <taxon>Embryophyta</taxon>
        <taxon>Tracheophyta</taxon>
        <taxon>Spermatophyta</taxon>
        <taxon>Magnoliopsida</taxon>
        <taxon>eudicotyledons</taxon>
        <taxon>Gunneridae</taxon>
        <taxon>Pentapetalae</taxon>
        <taxon>asterids</taxon>
        <taxon>lamiids</taxon>
        <taxon>Boraginales</taxon>
        <taxon>Boraginaceae</taxon>
        <taxon>Boraginoideae</taxon>
        <taxon>Lithospermeae</taxon>
        <taxon>Lithospermum</taxon>
    </lineage>
</organism>
<comment type="caution">
    <text evidence="2">The sequence shown here is derived from an EMBL/GenBank/DDBJ whole genome shotgun (WGS) entry which is preliminary data.</text>
</comment>
<feature type="region of interest" description="Disordered" evidence="1">
    <location>
        <begin position="146"/>
        <end position="183"/>
    </location>
</feature>
<accession>A0AAV3QRM7</accession>
<keyword evidence="3" id="KW-1185">Reference proteome</keyword>
<name>A0AAV3QRM7_LITER</name>
<dbReference type="AlphaFoldDB" id="A0AAV3QRM7"/>
<gene>
    <name evidence="2" type="ORF">LIER_20900</name>
</gene>
<sequence length="183" mass="19972">MANQGTTTSFILKFEDLDFGMVIFEQIVDHSRTRAKLKSIGFPSLICSILIPQHPEVLRARDGPREDAKPLTITNKLMAGKHVVDVEIKGVGQSDVVPEGEVVALLIKAYEEEQQRLEAEIHLKMGRVSELKAKLQAMKTTVPPAVNDLVPADDAEPDAFPSIVNDPASDVVGDPDEISPSHV</sequence>
<reference evidence="2 3" key="1">
    <citation type="submission" date="2024-01" db="EMBL/GenBank/DDBJ databases">
        <title>The complete chloroplast genome sequence of Lithospermum erythrorhizon: insights into the phylogenetic relationship among Boraginaceae species and the maternal lineages of purple gromwells.</title>
        <authorList>
            <person name="Okada T."/>
            <person name="Watanabe K."/>
        </authorList>
    </citation>
    <scope>NUCLEOTIDE SEQUENCE [LARGE SCALE GENOMIC DNA]</scope>
</reference>
<proteinExistence type="predicted"/>
<dbReference type="Proteomes" id="UP001454036">
    <property type="component" value="Unassembled WGS sequence"/>
</dbReference>
<evidence type="ECO:0000313" key="2">
    <source>
        <dbReference type="EMBL" id="GAA0165515.1"/>
    </source>
</evidence>
<protein>
    <submittedName>
        <fullName evidence="2">Uncharacterized protein</fullName>
    </submittedName>
</protein>
<evidence type="ECO:0000256" key="1">
    <source>
        <dbReference type="SAM" id="MobiDB-lite"/>
    </source>
</evidence>
<evidence type="ECO:0000313" key="3">
    <source>
        <dbReference type="Proteomes" id="UP001454036"/>
    </source>
</evidence>
<dbReference type="EMBL" id="BAABME010005402">
    <property type="protein sequence ID" value="GAA0165515.1"/>
    <property type="molecule type" value="Genomic_DNA"/>
</dbReference>